<keyword evidence="3" id="KW-1185">Reference proteome</keyword>
<feature type="compositionally biased region" description="Basic residues" evidence="1">
    <location>
        <begin position="16"/>
        <end position="31"/>
    </location>
</feature>
<dbReference type="RefSeq" id="WP_283751954.1">
    <property type="nucleotide sequence ID" value="NZ_JAQOSP010000006.1"/>
</dbReference>
<evidence type="ECO:0000313" key="3">
    <source>
        <dbReference type="Proteomes" id="UP001235303"/>
    </source>
</evidence>
<comment type="caution">
    <text evidence="2">The sequence shown here is derived from an EMBL/GenBank/DDBJ whole genome shotgun (WGS) entry which is preliminary data.</text>
</comment>
<organism evidence="2 3">
    <name type="scientific">Roseofilum acuticapitatum BLCC-M154</name>
    <dbReference type="NCBI Taxonomy" id="3022444"/>
    <lineage>
        <taxon>Bacteria</taxon>
        <taxon>Bacillati</taxon>
        <taxon>Cyanobacteriota</taxon>
        <taxon>Cyanophyceae</taxon>
        <taxon>Desertifilales</taxon>
        <taxon>Desertifilaceae</taxon>
        <taxon>Roseofilum</taxon>
        <taxon>Roseofilum acuticapitatum</taxon>
    </lineage>
</organism>
<gene>
    <name evidence="2" type="ORF">PMG71_01945</name>
</gene>
<proteinExistence type="predicted"/>
<evidence type="ECO:0000256" key="1">
    <source>
        <dbReference type="SAM" id="MobiDB-lite"/>
    </source>
</evidence>
<dbReference type="Proteomes" id="UP001235303">
    <property type="component" value="Unassembled WGS sequence"/>
</dbReference>
<name>A0ABT7ANL3_9CYAN</name>
<protein>
    <submittedName>
        <fullName evidence="2">Uncharacterized protein</fullName>
    </submittedName>
</protein>
<reference evidence="2 3" key="1">
    <citation type="submission" date="2023-01" db="EMBL/GenBank/DDBJ databases">
        <title>Novel diversity within Roseofilum (Cyanobacteria; Desertifilaceae) from marine benthic mats with descriptions of four novel species.</title>
        <authorList>
            <person name="Wang Y."/>
            <person name="Berthold D.E."/>
            <person name="Hu J."/>
            <person name="Lefler F.W."/>
            <person name="Laughinghouse H.D. IV."/>
        </authorList>
    </citation>
    <scope>NUCLEOTIDE SEQUENCE [LARGE SCALE GENOMIC DNA]</scope>
    <source>
        <strain evidence="2 3">BLCC-M154</strain>
    </source>
</reference>
<dbReference type="EMBL" id="JAQOSP010000006">
    <property type="protein sequence ID" value="MDJ1168187.1"/>
    <property type="molecule type" value="Genomic_DNA"/>
</dbReference>
<sequence>MTDLIEQGRQFMNNRSMKRRSPSSPIHRVRSMRSQDGHDSAVDFQSDHGLLLPT</sequence>
<feature type="region of interest" description="Disordered" evidence="1">
    <location>
        <begin position="1"/>
        <end position="54"/>
    </location>
</feature>
<accession>A0ABT7ANL3</accession>
<evidence type="ECO:0000313" key="2">
    <source>
        <dbReference type="EMBL" id="MDJ1168187.1"/>
    </source>
</evidence>